<dbReference type="SUPFAM" id="SSF51445">
    <property type="entry name" value="(Trans)glycosidases"/>
    <property type="match status" value="1"/>
</dbReference>
<reference evidence="5 6" key="1">
    <citation type="journal article" date="2015" name="Nat. Commun.">
        <title>Outbred genome sequencing and CRISPR/Cas9 gene editing in butterflies.</title>
        <authorList>
            <person name="Li X."/>
            <person name="Fan D."/>
            <person name="Zhang W."/>
            <person name="Liu G."/>
            <person name="Zhang L."/>
            <person name="Zhao L."/>
            <person name="Fang X."/>
            <person name="Chen L."/>
            <person name="Dong Y."/>
            <person name="Chen Y."/>
            <person name="Ding Y."/>
            <person name="Zhao R."/>
            <person name="Feng M."/>
            <person name="Zhu Y."/>
            <person name="Feng Y."/>
            <person name="Jiang X."/>
            <person name="Zhu D."/>
            <person name="Xiang H."/>
            <person name="Feng X."/>
            <person name="Li S."/>
            <person name="Wang J."/>
            <person name="Zhang G."/>
            <person name="Kronforst M.R."/>
            <person name="Wang W."/>
        </authorList>
    </citation>
    <scope>NUCLEOTIDE SEQUENCE [LARGE SCALE GENOMIC DNA]</scope>
    <source>
        <strain evidence="5">Ya'a_city_454_Pm</strain>
        <tissue evidence="5">Whole body</tissue>
    </source>
</reference>
<dbReference type="InParanoid" id="A0A194R6Z2"/>
<dbReference type="InterPro" id="IPR006047">
    <property type="entry name" value="GH13_cat_dom"/>
</dbReference>
<gene>
    <name evidence="5" type="ORF">RR48_06787</name>
</gene>
<feature type="chain" id="PRO_5008264963" description="alpha-glucosidase" evidence="3">
    <location>
        <begin position="21"/>
        <end position="547"/>
    </location>
</feature>
<dbReference type="SMART" id="SM00642">
    <property type="entry name" value="Aamy"/>
    <property type="match status" value="1"/>
</dbReference>
<dbReference type="Pfam" id="PF00128">
    <property type="entry name" value="Alpha-amylase"/>
    <property type="match status" value="2"/>
</dbReference>
<dbReference type="Gene3D" id="3.20.20.80">
    <property type="entry name" value="Glycosidases"/>
    <property type="match status" value="2"/>
</dbReference>
<sequence>MELIALALVLALGGPGGVGGTGDVGPAERWWGNAVYYRIQVDSFKDSDGDGLGDLQGLTKQMSYVRALGADAVLLSAIAARSSDCTHPGVTDFTQIDNRYGDLNTFKSLIEKTQKLELKVVITLQLEAISVASEWYKLSVARNTGYEDRILWKEAKPDGPEHLNGLNWTWSEARGAQYAATDNGALLDLCVENTALALSTALCVWLKRGVAGVLLRVNRNFECTEKLVKRLAANARSCARGANLEVPVIIVESESSPAADGALYDYEGNGANSVISNALTSPTRPSGSDLAVAVLTDMFRFPQDMAPTWQTSITGGTRIATRYGSEMVDAINLLALILPGATIIQQGDELGAADTLLEWVSTTDCWPAKGEPSLAPFPWDDTPGAGFTKGQPWLPLATNYRYANAKTEFANELSHVGVVRVAAAMRKSPAMGPHTEIRRLGNALSVLRWGGSGSLLVVVNLARSQLDVELTNVPGLPPTMTVAASSGGSSVSTGGHVTIDKGLRLGAGDAVLLVGPARHCGGPGPVDKIANKLSEGWQKINKYFSNI</sequence>
<protein>
    <recommendedName>
        <fullName evidence="2">alpha-glucosidase</fullName>
        <ecNumber evidence="2">3.2.1.20</ecNumber>
    </recommendedName>
</protein>
<dbReference type="Gene3D" id="3.90.400.10">
    <property type="entry name" value="Oligo-1,6-glucosidase, Domain 2"/>
    <property type="match status" value="1"/>
</dbReference>
<dbReference type="Proteomes" id="UP000053240">
    <property type="component" value="Unassembled WGS sequence"/>
</dbReference>
<dbReference type="AlphaFoldDB" id="A0A194R6Z2"/>
<dbReference type="GO" id="GO:0005975">
    <property type="term" value="P:carbohydrate metabolic process"/>
    <property type="evidence" value="ECO:0007669"/>
    <property type="project" value="InterPro"/>
</dbReference>
<evidence type="ECO:0000256" key="2">
    <source>
        <dbReference type="ARBA" id="ARBA00012741"/>
    </source>
</evidence>
<keyword evidence="6" id="KW-1185">Reference proteome</keyword>
<dbReference type="PANTHER" id="PTHR10357:SF179">
    <property type="entry name" value="NEUTRAL AND BASIC AMINO ACID TRANSPORT PROTEIN RBAT"/>
    <property type="match status" value="1"/>
</dbReference>
<evidence type="ECO:0000256" key="1">
    <source>
        <dbReference type="ARBA" id="ARBA00001657"/>
    </source>
</evidence>
<name>A0A194R6Z2_PAPMA</name>
<feature type="domain" description="Glycosyl hydrolase family 13 catalytic" evidence="4">
    <location>
        <begin position="38"/>
        <end position="378"/>
    </location>
</feature>
<dbReference type="InterPro" id="IPR045857">
    <property type="entry name" value="O16G_dom_2"/>
</dbReference>
<dbReference type="PANTHER" id="PTHR10357">
    <property type="entry name" value="ALPHA-AMYLASE FAMILY MEMBER"/>
    <property type="match status" value="1"/>
</dbReference>
<comment type="catalytic activity">
    <reaction evidence="1">
        <text>Hydrolysis of terminal, non-reducing (1-&gt;4)-linked alpha-D-glucose residues with release of alpha-D-glucose.</text>
        <dbReference type="EC" id="3.2.1.20"/>
    </reaction>
</comment>
<dbReference type="STRING" id="76193.A0A194R6Z2"/>
<dbReference type="GO" id="GO:0004558">
    <property type="term" value="F:alpha-1,4-glucosidase activity"/>
    <property type="evidence" value="ECO:0007669"/>
    <property type="project" value="UniProtKB-EC"/>
</dbReference>
<evidence type="ECO:0000259" key="4">
    <source>
        <dbReference type="SMART" id="SM00642"/>
    </source>
</evidence>
<dbReference type="EMBL" id="KQ460644">
    <property type="protein sequence ID" value="KPJ13289.1"/>
    <property type="molecule type" value="Genomic_DNA"/>
</dbReference>
<evidence type="ECO:0000313" key="5">
    <source>
        <dbReference type="EMBL" id="KPJ13289.1"/>
    </source>
</evidence>
<evidence type="ECO:0000256" key="3">
    <source>
        <dbReference type="SAM" id="SignalP"/>
    </source>
</evidence>
<dbReference type="InterPro" id="IPR017853">
    <property type="entry name" value="GH"/>
</dbReference>
<proteinExistence type="predicted"/>
<evidence type="ECO:0000313" key="6">
    <source>
        <dbReference type="Proteomes" id="UP000053240"/>
    </source>
</evidence>
<dbReference type="EC" id="3.2.1.20" evidence="2"/>
<feature type="signal peptide" evidence="3">
    <location>
        <begin position="1"/>
        <end position="20"/>
    </location>
</feature>
<accession>A0A194R6Z2</accession>
<organism evidence="5 6">
    <name type="scientific">Papilio machaon</name>
    <name type="common">Old World swallowtail butterfly</name>
    <dbReference type="NCBI Taxonomy" id="76193"/>
    <lineage>
        <taxon>Eukaryota</taxon>
        <taxon>Metazoa</taxon>
        <taxon>Ecdysozoa</taxon>
        <taxon>Arthropoda</taxon>
        <taxon>Hexapoda</taxon>
        <taxon>Insecta</taxon>
        <taxon>Pterygota</taxon>
        <taxon>Neoptera</taxon>
        <taxon>Endopterygota</taxon>
        <taxon>Lepidoptera</taxon>
        <taxon>Glossata</taxon>
        <taxon>Ditrysia</taxon>
        <taxon>Papilionoidea</taxon>
        <taxon>Papilionidae</taxon>
        <taxon>Papilioninae</taxon>
        <taxon>Papilio</taxon>
    </lineage>
</organism>
<keyword evidence="3" id="KW-0732">Signal</keyword>